<dbReference type="PATRIC" id="fig|263475.3.peg.1591"/>
<dbReference type="PANTHER" id="PTHR31438">
    <property type="entry name" value="LYSINE N-ACYLTRANSFERASE C17G9.06C-RELATED"/>
    <property type="match status" value="1"/>
</dbReference>
<dbReference type="AlphaFoldDB" id="A0A0M0LMN9"/>
<dbReference type="GO" id="GO:0046677">
    <property type="term" value="P:response to antibiotic"/>
    <property type="evidence" value="ECO:0007669"/>
    <property type="project" value="UniProtKB-KW"/>
</dbReference>
<reference evidence="4" key="1">
    <citation type="submission" date="2015-08" db="EMBL/GenBank/DDBJ databases">
        <title>Fjat-10028 dsm 16317.</title>
        <authorList>
            <person name="Liu B."/>
            <person name="Wang J."/>
            <person name="Zhu Y."/>
            <person name="Liu G."/>
            <person name="Chen Q."/>
            <person name="Chen Z."/>
            <person name="Lan J."/>
            <person name="Che J."/>
            <person name="Ge C."/>
            <person name="Shi H."/>
            <person name="Pan Z."/>
            <person name="Liu X."/>
        </authorList>
    </citation>
    <scope>NUCLEOTIDE SEQUENCE [LARGE SCALE GENOMIC DNA]</scope>
    <source>
        <strain evidence="4">DSM 16317</strain>
    </source>
</reference>
<feature type="domain" description="N-acetyltransferase" evidence="2">
    <location>
        <begin position="8"/>
        <end position="178"/>
    </location>
</feature>
<dbReference type="Pfam" id="PF13523">
    <property type="entry name" value="Acetyltransf_8"/>
    <property type="match status" value="1"/>
</dbReference>
<name>A0A0M0LMN9_9BACL</name>
<keyword evidence="4" id="KW-1185">Reference proteome</keyword>
<keyword evidence="3" id="KW-0808">Transferase</keyword>
<dbReference type="STRING" id="263475.AMD00_05810"/>
<dbReference type="GeneID" id="301135617"/>
<dbReference type="SUPFAM" id="SSF55729">
    <property type="entry name" value="Acyl-CoA N-acyltransferases (Nat)"/>
    <property type="match status" value="1"/>
</dbReference>
<accession>A0A0M0LMN9</accession>
<proteinExistence type="predicted"/>
<dbReference type="RefSeq" id="WP_053416111.1">
    <property type="nucleotide sequence ID" value="NZ_LILB01000001.1"/>
</dbReference>
<gene>
    <name evidence="3" type="ORF">AMD00_05810</name>
</gene>
<evidence type="ECO:0000256" key="1">
    <source>
        <dbReference type="ARBA" id="ARBA00023251"/>
    </source>
</evidence>
<dbReference type="PROSITE" id="PS51186">
    <property type="entry name" value="GNAT"/>
    <property type="match status" value="1"/>
</dbReference>
<sequence>MILQNEQLVIRKLERKDDVYLAKWLSDANILTYYEGKDNPFDIEKVHEKFYDINEEETRCIIEYDGVSIGYIQFYPIEHESRGAYDYNNDEEVIYGLDQFIGESSYWDKGIGTKLILAMKEYLVNEKKVDILVMDPQAWNERAIHCYEKCGFKKVRYLPKHEMHEGELRDCWLVEYRAH</sequence>
<dbReference type="InterPro" id="IPR016181">
    <property type="entry name" value="Acyl_CoA_acyltransferase"/>
</dbReference>
<dbReference type="Proteomes" id="UP000036867">
    <property type="component" value="Unassembled WGS sequence"/>
</dbReference>
<dbReference type="EMBL" id="LILB01000001">
    <property type="protein sequence ID" value="KOO51943.1"/>
    <property type="molecule type" value="Genomic_DNA"/>
</dbReference>
<protein>
    <submittedName>
        <fullName evidence="3">2-aminoglycoside phosphotransferase</fullName>
    </submittedName>
</protein>
<dbReference type="InterPro" id="IPR000182">
    <property type="entry name" value="GNAT_dom"/>
</dbReference>
<evidence type="ECO:0000313" key="4">
    <source>
        <dbReference type="Proteomes" id="UP000036867"/>
    </source>
</evidence>
<organism evidence="3 4">
    <name type="scientific">Viridibacillus arvi</name>
    <dbReference type="NCBI Taxonomy" id="263475"/>
    <lineage>
        <taxon>Bacteria</taxon>
        <taxon>Bacillati</taxon>
        <taxon>Bacillota</taxon>
        <taxon>Bacilli</taxon>
        <taxon>Bacillales</taxon>
        <taxon>Caryophanaceae</taxon>
        <taxon>Viridibacillus</taxon>
    </lineage>
</organism>
<dbReference type="OrthoDB" id="9795206at2"/>
<dbReference type="GO" id="GO:0016410">
    <property type="term" value="F:N-acyltransferase activity"/>
    <property type="evidence" value="ECO:0007669"/>
    <property type="project" value="TreeGrafter"/>
</dbReference>
<dbReference type="PANTHER" id="PTHR31438:SF1">
    <property type="entry name" value="LYSINE N-ACYLTRANSFERASE C17G9.06C-RELATED"/>
    <property type="match status" value="1"/>
</dbReference>
<comment type="caution">
    <text evidence="3">The sequence shown here is derived from an EMBL/GenBank/DDBJ whole genome shotgun (WGS) entry which is preliminary data.</text>
</comment>
<evidence type="ECO:0000313" key="3">
    <source>
        <dbReference type="EMBL" id="KOO51943.1"/>
    </source>
</evidence>
<evidence type="ECO:0000259" key="2">
    <source>
        <dbReference type="PROSITE" id="PS51186"/>
    </source>
</evidence>
<keyword evidence="1" id="KW-0046">Antibiotic resistance</keyword>
<dbReference type="Gene3D" id="3.40.630.30">
    <property type="match status" value="1"/>
</dbReference>